<dbReference type="OrthoDB" id="5641080at2"/>
<protein>
    <recommendedName>
        <fullName evidence="3">CopG family transcriptional regulator</fullName>
    </recommendedName>
</protein>
<evidence type="ECO:0000313" key="2">
    <source>
        <dbReference type="Proteomes" id="UP000255297"/>
    </source>
</evidence>
<reference evidence="1 2" key="1">
    <citation type="submission" date="2018-06" db="EMBL/GenBank/DDBJ databases">
        <authorList>
            <consortium name="Pathogen Informatics"/>
            <person name="Doyle S."/>
        </authorList>
    </citation>
    <scope>NUCLEOTIDE SEQUENCE [LARGE SCALE GENOMIC DNA]</scope>
    <source>
        <strain evidence="1 2">NCTC11532</strain>
    </source>
</reference>
<evidence type="ECO:0008006" key="3">
    <source>
        <dbReference type="Google" id="ProtNLM"/>
    </source>
</evidence>
<evidence type="ECO:0000313" key="1">
    <source>
        <dbReference type="EMBL" id="STY29526.1"/>
    </source>
</evidence>
<keyword evidence="2" id="KW-1185">Reference proteome</keyword>
<accession>A0A378LRH5</accession>
<gene>
    <name evidence="1" type="ORF">NCTC11532_01713</name>
</gene>
<name>A0A378LRH5_9GAMM</name>
<dbReference type="EMBL" id="UGPB01000001">
    <property type="protein sequence ID" value="STY29526.1"/>
    <property type="molecule type" value="Genomic_DNA"/>
</dbReference>
<sequence>MAIIKQKPDMKKEKIKIELSEETYKMINEYCAWTQIEDISYFIEEAANFVFKKDKEWKKHVEEMNTHC</sequence>
<dbReference type="AlphaFoldDB" id="A0A378LRH5"/>
<organism evidence="1 2">
    <name type="scientific">Legionella wadsworthii</name>
    <dbReference type="NCBI Taxonomy" id="28088"/>
    <lineage>
        <taxon>Bacteria</taxon>
        <taxon>Pseudomonadati</taxon>
        <taxon>Pseudomonadota</taxon>
        <taxon>Gammaproteobacteria</taxon>
        <taxon>Legionellales</taxon>
        <taxon>Legionellaceae</taxon>
        <taxon>Legionella</taxon>
    </lineage>
</organism>
<dbReference type="STRING" id="1122170.GCA_000701265_00773"/>
<dbReference type="Proteomes" id="UP000255297">
    <property type="component" value="Unassembled WGS sequence"/>
</dbReference>
<dbReference type="RefSeq" id="WP_031565391.1">
    <property type="nucleotide sequence ID" value="NZ_CAAAIS010000003.1"/>
</dbReference>
<proteinExistence type="predicted"/>